<sequence>MIPEGTQFSTDDAQIFETTDDLTVGEATSYVDEGGIVQPLQDDDGNPLGRGTVSAVSQDTGAEMNVMPGTIINSEEALDGFNAVTNINGAQGGGDIETDDQYRIRILENRKHPINSTISGIETALINVTGVEDVRIVNNIEMTPDEYGNPAKSIHVYVIGGLPDDIAQALFDVLPPVTKTVGSVASIAKDIGGKWYRLCLIVPQLYLYLLKWIFMLILLHLIQIMVSQ</sequence>
<dbReference type="AlphaFoldDB" id="A0A401FPQ7"/>
<feature type="transmembrane region" description="Helical" evidence="1">
    <location>
        <begin position="205"/>
        <end position="226"/>
    </location>
</feature>
<accession>A0A401FPQ7</accession>
<keyword evidence="1" id="KW-1133">Transmembrane helix</keyword>
<keyword evidence="1" id="KW-0812">Transmembrane</keyword>
<organism evidence="2 3">
    <name type="scientific">Lentilactobacillus kosonis</name>
    <dbReference type="NCBI Taxonomy" id="2810561"/>
    <lineage>
        <taxon>Bacteria</taxon>
        <taxon>Bacillati</taxon>
        <taxon>Bacillota</taxon>
        <taxon>Bacilli</taxon>
        <taxon>Lactobacillales</taxon>
        <taxon>Lactobacillaceae</taxon>
        <taxon>Lentilactobacillus</taxon>
    </lineage>
</organism>
<gene>
    <name evidence="2" type="ORF">NBRC111893_2442</name>
</gene>
<proteinExistence type="predicted"/>
<evidence type="ECO:0000313" key="3">
    <source>
        <dbReference type="Proteomes" id="UP000286974"/>
    </source>
</evidence>
<evidence type="ECO:0000256" key="1">
    <source>
        <dbReference type="SAM" id="Phobius"/>
    </source>
</evidence>
<keyword evidence="3" id="KW-1185">Reference proteome</keyword>
<evidence type="ECO:0000313" key="2">
    <source>
        <dbReference type="EMBL" id="GAY74296.1"/>
    </source>
</evidence>
<comment type="caution">
    <text evidence="2">The sequence shown here is derived from an EMBL/GenBank/DDBJ whole genome shotgun (WGS) entry which is preliminary data.</text>
</comment>
<name>A0A401FPQ7_9LACO</name>
<reference evidence="2 3" key="1">
    <citation type="submission" date="2017-11" db="EMBL/GenBank/DDBJ databases">
        <title>Draft Genome Sequence of Lactobacillus curieae NBRC 111893 isolated from Koso, a Japanese sugar-Vegetable Fermented Beverage.</title>
        <authorList>
            <person name="Chiou T.Y."/>
            <person name="Oshima K."/>
            <person name="Suda W."/>
            <person name="Hattori M."/>
            <person name="Takahashi T."/>
        </authorList>
    </citation>
    <scope>NUCLEOTIDE SEQUENCE [LARGE SCALE GENOMIC DNA]</scope>
    <source>
        <strain evidence="2 3">NBRC111893</strain>
    </source>
</reference>
<keyword evidence="1" id="KW-0472">Membrane</keyword>
<dbReference type="EMBL" id="BEXA01000008">
    <property type="protein sequence ID" value="GAY74296.1"/>
    <property type="molecule type" value="Genomic_DNA"/>
</dbReference>
<protein>
    <submittedName>
        <fullName evidence="2">Phage protein</fullName>
    </submittedName>
</protein>
<dbReference type="Proteomes" id="UP000286974">
    <property type="component" value="Unassembled WGS sequence"/>
</dbReference>